<keyword evidence="6" id="KW-0131">Cell cycle</keyword>
<organism evidence="10">
    <name type="scientific">Dendroctonus ponderosae</name>
    <name type="common">Mountain pine beetle</name>
    <dbReference type="NCBI Taxonomy" id="77166"/>
    <lineage>
        <taxon>Eukaryota</taxon>
        <taxon>Metazoa</taxon>
        <taxon>Ecdysozoa</taxon>
        <taxon>Arthropoda</taxon>
        <taxon>Hexapoda</taxon>
        <taxon>Insecta</taxon>
        <taxon>Pterygota</taxon>
        <taxon>Neoptera</taxon>
        <taxon>Endopterygota</taxon>
        <taxon>Coleoptera</taxon>
        <taxon>Polyphaga</taxon>
        <taxon>Cucujiformia</taxon>
        <taxon>Curculionidae</taxon>
        <taxon>Scolytinae</taxon>
        <taxon>Dendroctonus</taxon>
    </lineage>
</organism>
<evidence type="ECO:0000256" key="7">
    <source>
        <dbReference type="SAM" id="MobiDB-lite"/>
    </source>
</evidence>
<dbReference type="GO" id="GO:0004725">
    <property type="term" value="F:protein tyrosine phosphatase activity"/>
    <property type="evidence" value="ECO:0007669"/>
    <property type="project" value="UniProtKB-EC"/>
</dbReference>
<dbReference type="PROSITE" id="PS00383">
    <property type="entry name" value="TYR_PHOSPHATASE_1"/>
    <property type="match status" value="1"/>
</dbReference>
<keyword evidence="3" id="KW-0132">Cell division</keyword>
<dbReference type="Pfam" id="PF00782">
    <property type="entry name" value="DSPc"/>
    <property type="match status" value="1"/>
</dbReference>
<comment type="similarity">
    <text evidence="1">Belongs to the protein-tyrosine phosphatase family. Non-receptor class CDC14 subfamily.</text>
</comment>
<dbReference type="PROSITE" id="PS50056">
    <property type="entry name" value="TYR_PHOSPHATASE_2"/>
    <property type="match status" value="1"/>
</dbReference>
<dbReference type="InterPro" id="IPR050561">
    <property type="entry name" value="PTP"/>
</dbReference>
<dbReference type="EMBL" id="KB631673">
    <property type="protein sequence ID" value="ERL85292.1"/>
    <property type="molecule type" value="Genomic_DNA"/>
</dbReference>
<dbReference type="GO" id="GO:0051301">
    <property type="term" value="P:cell division"/>
    <property type="evidence" value="ECO:0007669"/>
    <property type="project" value="UniProtKB-KW"/>
</dbReference>
<keyword evidence="5" id="KW-0904">Protein phosphatase</keyword>
<evidence type="ECO:0000259" key="8">
    <source>
        <dbReference type="PROSITE" id="PS50054"/>
    </source>
</evidence>
<evidence type="ECO:0000256" key="5">
    <source>
        <dbReference type="ARBA" id="ARBA00022912"/>
    </source>
</evidence>
<dbReference type="InterPro" id="IPR029021">
    <property type="entry name" value="Prot-tyrosine_phosphatase-like"/>
</dbReference>
<evidence type="ECO:0000256" key="3">
    <source>
        <dbReference type="ARBA" id="ARBA00022618"/>
    </source>
</evidence>
<dbReference type="Proteomes" id="UP000030742">
    <property type="component" value="Unassembled WGS sequence"/>
</dbReference>
<dbReference type="FunFam" id="3.90.190.10:FF:000006">
    <property type="entry name" value="Dual specificity protein phosphatase CDC14B"/>
    <property type="match status" value="1"/>
</dbReference>
<dbReference type="InterPro" id="IPR000340">
    <property type="entry name" value="Dual-sp_phosphatase_cat-dom"/>
</dbReference>
<evidence type="ECO:0000256" key="1">
    <source>
        <dbReference type="ARBA" id="ARBA00007315"/>
    </source>
</evidence>
<reference evidence="10 12" key="1">
    <citation type="journal article" date="2013" name="Genome Biol.">
        <title>Draft genome of the mountain pine beetle, Dendroctonus ponderosae Hopkins, a major forest pest.</title>
        <authorList>
            <person name="Keeling C.I."/>
            <person name="Yuen M.M."/>
            <person name="Liao N.Y."/>
            <person name="Docking T.R."/>
            <person name="Chan S.K."/>
            <person name="Taylor G.A."/>
            <person name="Palmquist D.L."/>
            <person name="Jackman S.D."/>
            <person name="Nguyen A."/>
            <person name="Li M."/>
            <person name="Henderson H."/>
            <person name="Janes J.K."/>
            <person name="Zhao Y."/>
            <person name="Pandoh P."/>
            <person name="Moore R."/>
            <person name="Sperling F.A."/>
            <person name="Huber D.P."/>
            <person name="Birol I."/>
            <person name="Jones S.J."/>
            <person name="Bohlmann J."/>
        </authorList>
    </citation>
    <scope>NUCLEOTIDE SEQUENCE</scope>
</reference>
<dbReference type="InterPro" id="IPR000387">
    <property type="entry name" value="Tyr_Pase_dom"/>
</dbReference>
<dbReference type="InterPro" id="IPR044506">
    <property type="entry name" value="CDC14_C"/>
</dbReference>
<feature type="domain" description="Tyrosine-protein phosphatase" evidence="8">
    <location>
        <begin position="181"/>
        <end position="338"/>
    </location>
</feature>
<feature type="domain" description="Tyrosine specific protein phosphatases" evidence="9">
    <location>
        <begin position="264"/>
        <end position="326"/>
    </location>
</feature>
<dbReference type="CDD" id="cd17657">
    <property type="entry name" value="CDC14_N"/>
    <property type="match status" value="1"/>
</dbReference>
<evidence type="ECO:0000313" key="10">
    <source>
        <dbReference type="EMBL" id="ENN74282.1"/>
    </source>
</evidence>
<dbReference type="InterPro" id="IPR016130">
    <property type="entry name" value="Tyr_Pase_AS"/>
</dbReference>
<dbReference type="STRING" id="77166.N6U6T1"/>
<dbReference type="EMBL" id="KB741077">
    <property type="protein sequence ID" value="ENN74282.1"/>
    <property type="molecule type" value="Genomic_DNA"/>
</dbReference>
<feature type="compositionally biased region" description="Low complexity" evidence="7">
    <location>
        <begin position="697"/>
        <end position="714"/>
    </location>
</feature>
<evidence type="ECO:0000313" key="11">
    <source>
        <dbReference type="EMBL" id="ERL85292.1"/>
    </source>
</evidence>
<gene>
    <name evidence="11" type="ORF">D910_02713</name>
    <name evidence="10" type="ORF">YQE_09254</name>
</gene>
<feature type="compositionally biased region" description="Acidic residues" evidence="7">
    <location>
        <begin position="642"/>
        <end position="687"/>
    </location>
</feature>
<evidence type="ECO:0000256" key="6">
    <source>
        <dbReference type="ARBA" id="ARBA00023306"/>
    </source>
</evidence>
<dbReference type="Pfam" id="PF14671">
    <property type="entry name" value="DSPn"/>
    <property type="match status" value="1"/>
</dbReference>
<dbReference type="InterPro" id="IPR020422">
    <property type="entry name" value="TYR_PHOSPHATASE_DUAL_dom"/>
</dbReference>
<name>N6U6T1_DENPD</name>
<dbReference type="InterPro" id="IPR029260">
    <property type="entry name" value="DSPn"/>
</dbReference>
<sequence length="726" mass="82936">MDSDFENVMLNASEFIKGRLFFVSLSTNIKPKSTSTVHYFSIDNELSYDSFYLDFGPLNLAMLYHYSDKLKKKLNNPAFINKKIVHCTGPDFQKRANAAFLIGSYAIIYLDLEPEKAFEILNQGSQKDYTQFRDASIGQPYTISLLDCLKAVKKALHFGFFNFESFDFLEYEHYERVENGDFNWIVPNKFIAFCGPQNRSKLSNIGYPVHSPETYFSYFRRHKVSTVIRLNKKDYDASKFIQAGFDHKDLYFVDGGTPSDRIMQNFINICENAKGAIAVHCKAGLGRTGSLIACYIMKHWKFTAEESIAWIRICRPGSIIGHQQNWLQQKENQLWEAGDMYRKRVGLASPPKCAVGIYSFSELKRKKSQDNVTGIVKKVDCMEINDPQDNLDHEETQGDKLNVIKAQRSRSKFASNMPLDTTVTGLTNLNSLDQLRSKRIFNPELGYICPSLYPFIPTFDSPEVREFDISNFLARRPRRVTVENVSACLNRLNLASLDKNVATENDENSASAVCEFSEERCFSLYVDGGLNVELRCERKMEVISDEGLEVPFRDVVEENVALLLEIPDLDQEEEEEQGGEENPVEFLIPAGQGEEPREENRDRLLFFADLDEEESERSWDELVYPPAIETEQREGNLNEQSELAEIDEEQREENVDEQSELAEINEEQGGETLDEQSELAEINEEQLDSSNRTPHQSNSDSDISIINNMASSDDNSSDVRTGRLSD</sequence>
<dbReference type="PROSITE" id="PS50054">
    <property type="entry name" value="TYR_PHOSPHATASE_DUAL"/>
    <property type="match status" value="1"/>
</dbReference>
<dbReference type="CDD" id="cd14499">
    <property type="entry name" value="CDC14_C"/>
    <property type="match status" value="1"/>
</dbReference>
<keyword evidence="4" id="KW-0378">Hydrolase</keyword>
<dbReference type="AlphaFoldDB" id="N6U6T1"/>
<dbReference type="OrthoDB" id="266663at2759"/>
<feature type="region of interest" description="Disordered" evidence="7">
    <location>
        <begin position="615"/>
        <end position="726"/>
    </location>
</feature>
<evidence type="ECO:0000256" key="2">
    <source>
        <dbReference type="ARBA" id="ARBA00013064"/>
    </source>
</evidence>
<dbReference type="HOGENOM" id="CLU_381428_0_0_1"/>
<feature type="non-terminal residue" evidence="10">
    <location>
        <position position="1"/>
    </location>
</feature>
<dbReference type="Gene3D" id="3.90.190.10">
    <property type="entry name" value="Protein tyrosine phosphatase superfamily"/>
    <property type="match status" value="2"/>
</dbReference>
<accession>N6U6T1</accession>
<evidence type="ECO:0000313" key="12">
    <source>
        <dbReference type="Proteomes" id="UP000030742"/>
    </source>
</evidence>
<evidence type="ECO:0000259" key="9">
    <source>
        <dbReference type="PROSITE" id="PS50056"/>
    </source>
</evidence>
<dbReference type="EC" id="3.1.3.48" evidence="2"/>
<proteinExistence type="inferred from homology"/>
<dbReference type="SMART" id="SM00195">
    <property type="entry name" value="DSPc"/>
    <property type="match status" value="1"/>
</dbReference>
<dbReference type="PANTHER" id="PTHR23339">
    <property type="entry name" value="TYROSINE SPECIFIC PROTEIN PHOSPHATASE AND DUAL SPECIFICITY PROTEIN PHOSPHATASE"/>
    <property type="match status" value="1"/>
</dbReference>
<protein>
    <recommendedName>
        <fullName evidence="2">protein-tyrosine-phosphatase</fullName>
        <ecNumber evidence="2">3.1.3.48</ecNumber>
    </recommendedName>
</protein>
<dbReference type="SUPFAM" id="SSF52799">
    <property type="entry name" value="(Phosphotyrosine protein) phosphatases II"/>
    <property type="match status" value="2"/>
</dbReference>
<evidence type="ECO:0000256" key="4">
    <source>
        <dbReference type="ARBA" id="ARBA00022801"/>
    </source>
</evidence>